<dbReference type="EMBL" id="CP098755">
    <property type="protein sequence ID" value="USG63978.1"/>
    <property type="molecule type" value="Genomic_DNA"/>
</dbReference>
<keyword evidence="2" id="KW-1185">Reference proteome</keyword>
<proteinExistence type="predicted"/>
<evidence type="ECO:0000313" key="2">
    <source>
        <dbReference type="Proteomes" id="UP001056500"/>
    </source>
</evidence>
<protein>
    <submittedName>
        <fullName evidence="1">XRE family transcriptional regulator</fullName>
    </submittedName>
</protein>
<accession>A0ABY4WA93</accession>
<dbReference type="InterPro" id="IPR001387">
    <property type="entry name" value="Cro/C1-type_HTH"/>
</dbReference>
<dbReference type="Gene3D" id="1.10.260.40">
    <property type="entry name" value="lambda repressor-like DNA-binding domains"/>
    <property type="match status" value="1"/>
</dbReference>
<dbReference type="CDD" id="cd00093">
    <property type="entry name" value="HTH_XRE"/>
    <property type="match status" value="1"/>
</dbReference>
<evidence type="ECO:0000313" key="1">
    <source>
        <dbReference type="EMBL" id="USG63978.1"/>
    </source>
</evidence>
<organism evidence="1 2">
    <name type="scientific">Brevibacillus ruminantium</name>
    <dbReference type="NCBI Taxonomy" id="2950604"/>
    <lineage>
        <taxon>Bacteria</taxon>
        <taxon>Bacillati</taxon>
        <taxon>Bacillota</taxon>
        <taxon>Bacilli</taxon>
        <taxon>Bacillales</taxon>
        <taxon>Paenibacillaceae</taxon>
        <taxon>Brevibacillus</taxon>
    </lineage>
</organism>
<dbReference type="RefSeq" id="WP_251871065.1">
    <property type="nucleotide sequence ID" value="NZ_CP098755.1"/>
</dbReference>
<reference evidence="1" key="1">
    <citation type="submission" date="2022-06" db="EMBL/GenBank/DDBJ databases">
        <title>Genome sequencing of Brevibacillus sp. BB3-R1.</title>
        <authorList>
            <person name="Heo J."/>
            <person name="Lee D."/>
            <person name="Won M."/>
            <person name="Han B.-H."/>
            <person name="Hong S.-B."/>
            <person name="Kwon S.-W."/>
        </authorList>
    </citation>
    <scope>NUCLEOTIDE SEQUENCE</scope>
    <source>
        <strain evidence="1">BB3-R1</strain>
    </source>
</reference>
<name>A0ABY4WA93_9BACL</name>
<dbReference type="SUPFAM" id="SSF47413">
    <property type="entry name" value="lambda repressor-like DNA-binding domains"/>
    <property type="match status" value="1"/>
</dbReference>
<gene>
    <name evidence="1" type="ORF">NDK47_17670</name>
</gene>
<dbReference type="InterPro" id="IPR010982">
    <property type="entry name" value="Lambda_DNA-bd_dom_sf"/>
</dbReference>
<sequence>MRYYELLSKGLAKIRFEKGWKDCDVIQKLGERGIKITPSYLSKLKTGKMPPSPNDKLNRELANLLNIDESELLVAAYQEKVPSEILQELARRYAVAN</sequence>
<dbReference type="Proteomes" id="UP001056500">
    <property type="component" value="Chromosome"/>
</dbReference>